<evidence type="ECO:0000256" key="2">
    <source>
        <dbReference type="ARBA" id="ARBA00022630"/>
    </source>
</evidence>
<keyword evidence="4 5" id="KW-0560">Oxidoreductase</keyword>
<evidence type="ECO:0000256" key="1">
    <source>
        <dbReference type="ARBA" id="ARBA00008366"/>
    </source>
</evidence>
<evidence type="ECO:0000256" key="3">
    <source>
        <dbReference type="ARBA" id="ARBA00022643"/>
    </source>
</evidence>
<keyword evidence="8" id="KW-1185">Reference proteome</keyword>
<proteinExistence type="inferred from homology"/>
<organism evidence="7 8">
    <name type="scientific">Gallibacterium genomosp. 2</name>
    <dbReference type="NCBI Taxonomy" id="155517"/>
    <lineage>
        <taxon>Bacteria</taxon>
        <taxon>Pseudomonadati</taxon>
        <taxon>Pseudomonadota</taxon>
        <taxon>Gammaproteobacteria</taxon>
        <taxon>Pasteurellales</taxon>
        <taxon>Pasteurellaceae</taxon>
        <taxon>Gallibacterium</taxon>
    </lineage>
</organism>
<evidence type="ECO:0000256" key="5">
    <source>
        <dbReference type="PIRNR" id="PIRNR005426"/>
    </source>
</evidence>
<dbReference type="PANTHER" id="PTHR43425:SF2">
    <property type="entry name" value="OXYGEN-INSENSITIVE NADPH NITROREDUCTASE"/>
    <property type="match status" value="1"/>
</dbReference>
<dbReference type="PIRSF" id="PIRSF005426">
    <property type="entry name" value="Frp"/>
    <property type="match status" value="1"/>
</dbReference>
<keyword evidence="5" id="KW-0521">NADP</keyword>
<dbReference type="Pfam" id="PF00881">
    <property type="entry name" value="Nitroreductase"/>
    <property type="match status" value="1"/>
</dbReference>
<evidence type="ECO:0000313" key="8">
    <source>
        <dbReference type="Proteomes" id="UP000030418"/>
    </source>
</evidence>
<evidence type="ECO:0000313" key="7">
    <source>
        <dbReference type="EMBL" id="KGQ34671.1"/>
    </source>
</evidence>
<reference evidence="7 8" key="1">
    <citation type="submission" date="2014-08" db="EMBL/GenBank/DDBJ databases">
        <title>Chaperone-usher fimbriae in a diverse selection of Gallibacterium genomes.</title>
        <authorList>
            <person name="Kudirkiene E."/>
            <person name="Bager R.J."/>
            <person name="Johnson T.J."/>
            <person name="Bojesen A.M."/>
        </authorList>
    </citation>
    <scope>NUCLEOTIDE SEQUENCE [LARGE SCALE GENOMIC DNA]</scope>
    <source>
        <strain evidence="7 8">CCM5976</strain>
    </source>
</reference>
<comment type="similarity">
    <text evidence="1 5">Belongs to the flavin oxidoreductase frp family.</text>
</comment>
<name>A0A0A2XQR7_9PAST</name>
<evidence type="ECO:0000259" key="6">
    <source>
        <dbReference type="Pfam" id="PF00881"/>
    </source>
</evidence>
<dbReference type="NCBIfam" id="NF008033">
    <property type="entry name" value="PRK10765.1"/>
    <property type="match status" value="1"/>
</dbReference>
<keyword evidence="3 5" id="KW-0288">FMN</keyword>
<keyword evidence="2 5" id="KW-0285">Flavoprotein</keyword>
<dbReference type="InterPro" id="IPR016446">
    <property type="entry name" value="Flavin_OxRdtase_Frp"/>
</dbReference>
<dbReference type="EMBL" id="JPXY01000002">
    <property type="protein sequence ID" value="KGQ34671.1"/>
    <property type="molecule type" value="Genomic_DNA"/>
</dbReference>
<gene>
    <name evidence="7" type="ORF">P375_00195</name>
</gene>
<dbReference type="Proteomes" id="UP000030418">
    <property type="component" value="Unassembled WGS sequence"/>
</dbReference>
<dbReference type="SUPFAM" id="SSF55469">
    <property type="entry name" value="FMN-dependent nitroreductase-like"/>
    <property type="match status" value="1"/>
</dbReference>
<dbReference type="GO" id="GO:0016491">
    <property type="term" value="F:oxidoreductase activity"/>
    <property type="evidence" value="ECO:0007669"/>
    <property type="project" value="UniProtKB-UniRule"/>
</dbReference>
<protein>
    <submittedName>
        <fullName evidence="7">Nitroreductase A</fullName>
    </submittedName>
</protein>
<dbReference type="InterPro" id="IPR029479">
    <property type="entry name" value="Nitroreductase"/>
</dbReference>
<dbReference type="InterPro" id="IPR000415">
    <property type="entry name" value="Nitroreductase-like"/>
</dbReference>
<comment type="caution">
    <text evidence="7">The sequence shown here is derived from an EMBL/GenBank/DDBJ whole genome shotgun (WGS) entry which is preliminary data.</text>
</comment>
<evidence type="ECO:0000256" key="4">
    <source>
        <dbReference type="ARBA" id="ARBA00023002"/>
    </source>
</evidence>
<dbReference type="PANTHER" id="PTHR43425">
    <property type="entry name" value="OXYGEN-INSENSITIVE NADPH NITROREDUCTASE"/>
    <property type="match status" value="1"/>
</dbReference>
<dbReference type="CDD" id="cd02146">
    <property type="entry name" value="NfsA-like"/>
    <property type="match status" value="1"/>
</dbReference>
<dbReference type="Gene3D" id="3.40.109.10">
    <property type="entry name" value="NADH Oxidase"/>
    <property type="match status" value="1"/>
</dbReference>
<sequence length="239" mass="27189">MSVDAIKTLHHHRSIRKFLDKEIDANLREQLIQSARMASSSNHLQCVSIIRVTDQTMRQQLMEWCSNQQYVASAPEFWVFCIDFAKHADIFPQAQLEWTEVLLIGAVDAGIMAQNVLASAELLGLGGVYIGSLRNQMAKVGELLQLPKHTLPLVGMCLGYPNQDPPLKPRLPNEMMFFENHYQPLDKSKLAEFDRLTADYYQARSNIDNNWSKNVIKALDKPVRPGVLPYLHQQGFAKK</sequence>
<feature type="domain" description="Nitroreductase" evidence="6">
    <location>
        <begin position="11"/>
        <end position="160"/>
    </location>
</feature>
<dbReference type="RefSeq" id="WP_039132949.1">
    <property type="nucleotide sequence ID" value="NZ_JPXY01000002.1"/>
</dbReference>
<dbReference type="AlphaFoldDB" id="A0A0A2XQR7"/>
<accession>A0A0A2XQR7</accession>